<protein>
    <submittedName>
        <fullName evidence="1">Uncharacterized protein</fullName>
    </submittedName>
</protein>
<accession>A0ACB6RA61</accession>
<proteinExistence type="predicted"/>
<evidence type="ECO:0000313" key="1">
    <source>
        <dbReference type="EMBL" id="KAF2476159.1"/>
    </source>
</evidence>
<reference evidence="1" key="1">
    <citation type="journal article" date="2020" name="Stud. Mycol.">
        <title>101 Dothideomycetes genomes: a test case for predicting lifestyles and emergence of pathogens.</title>
        <authorList>
            <person name="Haridas S."/>
            <person name="Albert R."/>
            <person name="Binder M."/>
            <person name="Bloem J."/>
            <person name="Labutti K."/>
            <person name="Salamov A."/>
            <person name="Andreopoulos B."/>
            <person name="Baker S."/>
            <person name="Barry K."/>
            <person name="Bills G."/>
            <person name="Bluhm B."/>
            <person name="Cannon C."/>
            <person name="Castanera R."/>
            <person name="Culley D."/>
            <person name="Daum C."/>
            <person name="Ezra D."/>
            <person name="Gonzalez J."/>
            <person name="Henrissat B."/>
            <person name="Kuo A."/>
            <person name="Liang C."/>
            <person name="Lipzen A."/>
            <person name="Lutzoni F."/>
            <person name="Magnuson J."/>
            <person name="Mondo S."/>
            <person name="Nolan M."/>
            <person name="Ohm R."/>
            <person name="Pangilinan J."/>
            <person name="Park H.-J."/>
            <person name="Ramirez L."/>
            <person name="Alfaro M."/>
            <person name="Sun H."/>
            <person name="Tritt A."/>
            <person name="Yoshinaga Y."/>
            <person name="Zwiers L.-H."/>
            <person name="Turgeon B."/>
            <person name="Goodwin S."/>
            <person name="Spatafora J."/>
            <person name="Crous P."/>
            <person name="Grigoriev I."/>
        </authorList>
    </citation>
    <scope>NUCLEOTIDE SEQUENCE</scope>
    <source>
        <strain evidence="1">ATCC 200398</strain>
    </source>
</reference>
<sequence length="225" mass="25053">MTSVSGSQRNEQEQSNGKIVRPFSKERAKGQSQSLRKRGLEREHFVPASSMHLGVPQTGHVHIALYLTYLRSLHSELAMAFKSNRVDLRQFNQEIQWGPNNVLASPLSFHHPTVLISRYCYQSPDSPHLFLKKITGQSSSKLSSGSTPSHPGCTPSQLPAARGLEREAGKFSPIILAKARQRTPAPKGSQDLPAGWLIHWDLIPHRRAEREALGFWGETDVPHSA</sequence>
<evidence type="ECO:0000313" key="2">
    <source>
        <dbReference type="Proteomes" id="UP000799755"/>
    </source>
</evidence>
<organism evidence="1 2">
    <name type="scientific">Lindgomyces ingoldianus</name>
    <dbReference type="NCBI Taxonomy" id="673940"/>
    <lineage>
        <taxon>Eukaryota</taxon>
        <taxon>Fungi</taxon>
        <taxon>Dikarya</taxon>
        <taxon>Ascomycota</taxon>
        <taxon>Pezizomycotina</taxon>
        <taxon>Dothideomycetes</taxon>
        <taxon>Pleosporomycetidae</taxon>
        <taxon>Pleosporales</taxon>
        <taxon>Lindgomycetaceae</taxon>
        <taxon>Lindgomyces</taxon>
    </lineage>
</organism>
<keyword evidence="2" id="KW-1185">Reference proteome</keyword>
<comment type="caution">
    <text evidence="1">The sequence shown here is derived from an EMBL/GenBank/DDBJ whole genome shotgun (WGS) entry which is preliminary data.</text>
</comment>
<name>A0ACB6RA61_9PLEO</name>
<dbReference type="Proteomes" id="UP000799755">
    <property type="component" value="Unassembled WGS sequence"/>
</dbReference>
<dbReference type="EMBL" id="MU003494">
    <property type="protein sequence ID" value="KAF2476159.1"/>
    <property type="molecule type" value="Genomic_DNA"/>
</dbReference>
<gene>
    <name evidence="1" type="ORF">BDR25DRAFT_349278</name>
</gene>